<sequence>MNILHHKSWHVRNKDNIARVRRDEAKAKAEQDEKDRKIALAEQEVKLNFLRKRAETNSRTQTVVREDQSKSDDNIPKHINFFADLEDGTEISGKGNEKYLKDKKDEQEKYEKQIGYLTYLGQDTNESLGKRDWYDVAPKRVDAHNDRGEKVEVGLKAKNYNDPLNVMKKYIMETEKLHKSKDNPTVSSADHKNKCKPLFPSVTYLDSSHQKHHKKKSKKPSKSKKHKKEKSRKRSRSRSPRQTQHSAEKIEKLLRLRAERLKREEVEKNRAKLLLAKYNVVDPTQPKEPTNRATSRAPSVVEPMKVKQKYNSQFNPEIAKQNYEDMRSFTNAFRTIYDQKVIAICDIR</sequence>
<organism evidence="3 4">
    <name type="scientific">Pseudolycoriella hygida</name>
    <dbReference type="NCBI Taxonomy" id="35572"/>
    <lineage>
        <taxon>Eukaryota</taxon>
        <taxon>Metazoa</taxon>
        <taxon>Ecdysozoa</taxon>
        <taxon>Arthropoda</taxon>
        <taxon>Hexapoda</taxon>
        <taxon>Insecta</taxon>
        <taxon>Pterygota</taxon>
        <taxon>Neoptera</taxon>
        <taxon>Endopterygota</taxon>
        <taxon>Diptera</taxon>
        <taxon>Nematocera</taxon>
        <taxon>Sciaroidea</taxon>
        <taxon>Sciaridae</taxon>
        <taxon>Pseudolycoriella</taxon>
    </lineage>
</organism>
<dbReference type="PANTHER" id="PTHR22093">
    <property type="entry name" value="LEUKOCYTE RECEPTOR CLUSTER LRC MEMBER 1"/>
    <property type="match status" value="1"/>
</dbReference>
<name>A0A9Q0MY95_9DIPT</name>
<dbReference type="SMART" id="SM01083">
    <property type="entry name" value="Cir_N"/>
    <property type="match status" value="1"/>
</dbReference>
<reference evidence="3" key="1">
    <citation type="submission" date="2022-07" db="EMBL/GenBank/DDBJ databases">
        <authorList>
            <person name="Trinca V."/>
            <person name="Uliana J.V.C."/>
            <person name="Torres T.T."/>
            <person name="Ward R.J."/>
            <person name="Monesi N."/>
        </authorList>
    </citation>
    <scope>NUCLEOTIDE SEQUENCE</scope>
    <source>
        <strain evidence="3">HSMRA1968</strain>
        <tissue evidence="3">Whole embryos</tissue>
    </source>
</reference>
<keyword evidence="4" id="KW-1185">Reference proteome</keyword>
<evidence type="ECO:0000313" key="4">
    <source>
        <dbReference type="Proteomes" id="UP001151699"/>
    </source>
</evidence>
<evidence type="ECO:0000259" key="2">
    <source>
        <dbReference type="SMART" id="SM01083"/>
    </source>
</evidence>
<feature type="domain" description="CBF1-interacting co-repressor CIR N-terminal" evidence="2">
    <location>
        <begin position="8"/>
        <end position="44"/>
    </location>
</feature>
<proteinExistence type="predicted"/>
<dbReference type="AlphaFoldDB" id="A0A9Q0MY95"/>
<evidence type="ECO:0000313" key="3">
    <source>
        <dbReference type="EMBL" id="KAJ6638832.1"/>
    </source>
</evidence>
<dbReference type="InterPro" id="IPR039875">
    <property type="entry name" value="LENG1-like"/>
</dbReference>
<dbReference type="Proteomes" id="UP001151699">
    <property type="component" value="Chromosome X"/>
</dbReference>
<comment type="caution">
    <text evidence="3">The sequence shown here is derived from an EMBL/GenBank/DDBJ whole genome shotgun (WGS) entry which is preliminary data.</text>
</comment>
<gene>
    <name evidence="3" type="primary">LENG1</name>
    <name evidence="3" type="ORF">Bhyg_11570</name>
</gene>
<evidence type="ECO:0000256" key="1">
    <source>
        <dbReference type="SAM" id="MobiDB-lite"/>
    </source>
</evidence>
<dbReference type="EMBL" id="WJQU01000003">
    <property type="protein sequence ID" value="KAJ6638832.1"/>
    <property type="molecule type" value="Genomic_DNA"/>
</dbReference>
<accession>A0A9Q0MY95</accession>
<dbReference type="PANTHER" id="PTHR22093:SF0">
    <property type="entry name" value="LEUKOCYTE RECEPTOR CLUSTER MEMBER 1"/>
    <property type="match status" value="1"/>
</dbReference>
<dbReference type="InterPro" id="IPR019339">
    <property type="entry name" value="CIR_N_dom"/>
</dbReference>
<feature type="compositionally biased region" description="Basic residues" evidence="1">
    <location>
        <begin position="210"/>
        <end position="239"/>
    </location>
</feature>
<feature type="region of interest" description="Disordered" evidence="1">
    <location>
        <begin position="178"/>
        <end position="250"/>
    </location>
</feature>
<keyword evidence="3" id="KW-0675">Receptor</keyword>
<dbReference type="OrthoDB" id="2159131at2759"/>
<dbReference type="Pfam" id="PF10197">
    <property type="entry name" value="Cir_N"/>
    <property type="match status" value="1"/>
</dbReference>
<protein>
    <submittedName>
        <fullName evidence="3">Leukocyte receptor cluster member 1</fullName>
    </submittedName>
</protein>